<evidence type="ECO:0000256" key="5">
    <source>
        <dbReference type="PIRSR" id="PIRSR606118-50"/>
    </source>
</evidence>
<feature type="active site" description="O-(5'-phospho-DNA)-serine intermediate" evidence="5">
    <location>
        <position position="12"/>
    </location>
</feature>
<reference evidence="8" key="1">
    <citation type="journal article" date="2015" name="Genome Announc.">
        <title>High-Quality Draft Genome Sequence of Desulfovibrio carbinoliphilus FW-101-2B, an Organic Acid-Oxidizing Sulfate-Reducing Bacterium Isolated from Uranium(VI)-Contaminated Groundwater.</title>
        <authorList>
            <person name="Ramsay B.D."/>
            <person name="Hwang C."/>
            <person name="Woo H.L."/>
            <person name="Carroll S.L."/>
            <person name="Lucas S."/>
            <person name="Han J."/>
            <person name="Lapidus A.L."/>
            <person name="Cheng J.F."/>
            <person name="Goodwin L.A."/>
            <person name="Pitluck S."/>
            <person name="Peters L."/>
            <person name="Chertkov O."/>
            <person name="Held B."/>
            <person name="Detter J.C."/>
            <person name="Han C.S."/>
            <person name="Tapia R."/>
            <person name="Land M.L."/>
            <person name="Hauser L.J."/>
            <person name="Kyrpides N.C."/>
            <person name="Ivanova N.N."/>
            <person name="Mikhailova N."/>
            <person name="Pagani I."/>
            <person name="Woyke T."/>
            <person name="Arkin A.P."/>
            <person name="Dehal P."/>
            <person name="Chivian D."/>
            <person name="Criddle C.S."/>
            <person name="Wu W."/>
            <person name="Chakraborty R."/>
            <person name="Hazen T.C."/>
            <person name="Fields M.W."/>
        </authorList>
    </citation>
    <scope>NUCLEOTIDE SEQUENCE [LARGE SCALE GENOMIC DNA]</scope>
    <source>
        <strain evidence="8">FW-101-2B</strain>
    </source>
</reference>
<dbReference type="PROSITE" id="PS00398">
    <property type="entry name" value="RECOMBINASES_2"/>
    <property type="match status" value="1"/>
</dbReference>
<comment type="similarity">
    <text evidence="1">Belongs to the site-specific recombinase resolvase family.</text>
</comment>
<dbReference type="Proteomes" id="UP000004662">
    <property type="component" value="Chromosome"/>
</dbReference>
<keyword evidence="2" id="KW-0229">DNA integration</keyword>
<name>G7Q5Y3_9BACT</name>
<dbReference type="CDD" id="cd03768">
    <property type="entry name" value="SR_ResInv"/>
    <property type="match status" value="1"/>
</dbReference>
<organism evidence="7 8">
    <name type="scientific">Solidesulfovibrio carbinoliphilus subsp. oakridgensis</name>
    <dbReference type="NCBI Taxonomy" id="694327"/>
    <lineage>
        <taxon>Bacteria</taxon>
        <taxon>Pseudomonadati</taxon>
        <taxon>Thermodesulfobacteriota</taxon>
        <taxon>Desulfovibrionia</taxon>
        <taxon>Desulfovibrionales</taxon>
        <taxon>Desulfovibrionaceae</taxon>
        <taxon>Solidesulfovibrio</taxon>
    </lineage>
</organism>
<gene>
    <name evidence="7" type="ORF">DFW101_0904</name>
</gene>
<dbReference type="InterPro" id="IPR006119">
    <property type="entry name" value="Resolv_N"/>
</dbReference>
<dbReference type="CDD" id="cd00569">
    <property type="entry name" value="HTH_Hin_like"/>
    <property type="match status" value="1"/>
</dbReference>
<dbReference type="InterPro" id="IPR006120">
    <property type="entry name" value="Resolvase_HTH_dom"/>
</dbReference>
<feature type="domain" description="Resolvase/invertase-type recombinase catalytic" evidence="6">
    <location>
        <begin position="4"/>
        <end position="137"/>
    </location>
</feature>
<dbReference type="InterPro" id="IPR006118">
    <property type="entry name" value="Recombinase_CS"/>
</dbReference>
<dbReference type="Pfam" id="PF02796">
    <property type="entry name" value="HTH_7"/>
    <property type="match status" value="1"/>
</dbReference>
<dbReference type="eggNOG" id="COG1961">
    <property type="taxonomic scope" value="Bacteria"/>
</dbReference>
<dbReference type="PANTHER" id="PTHR30461">
    <property type="entry name" value="DNA-INVERTASE FROM LAMBDOID PROPHAGE"/>
    <property type="match status" value="1"/>
</dbReference>
<keyword evidence="3" id="KW-0238">DNA-binding</keyword>
<sequence length="186" mass="20543">MSGQTIAYRRASTLEQNTDRQLPDMAFDREFQDKCSGSTTNRPGLKACLDFIRDGDTLVVHSMDRLARNLVDLLALVKDLTKRGVSVRFHKEGLLFTGEPNPMQDLQLAVMGAVAEFELALIRERQREGVAAAKRAGKHCGRKATLTPVQVREVLERIEAGEDKSALAKAFGVSRGTIYNVIAKAK</sequence>
<dbReference type="SUPFAM" id="SSF46689">
    <property type="entry name" value="Homeodomain-like"/>
    <property type="match status" value="1"/>
</dbReference>
<dbReference type="PROSITE" id="PS51736">
    <property type="entry name" value="RECOMBINASES_3"/>
    <property type="match status" value="1"/>
</dbReference>
<dbReference type="SUPFAM" id="SSF53041">
    <property type="entry name" value="Resolvase-like"/>
    <property type="match status" value="1"/>
</dbReference>
<dbReference type="RefSeq" id="WP_009180341.1">
    <property type="nucleotide sequence ID" value="NZ_CM001368.1"/>
</dbReference>
<evidence type="ECO:0000256" key="4">
    <source>
        <dbReference type="ARBA" id="ARBA00023172"/>
    </source>
</evidence>
<dbReference type="STRING" id="694327.DFW101_0904"/>
<protein>
    <submittedName>
        <fullName evidence="7">Resolvase domain protein</fullName>
    </submittedName>
</protein>
<evidence type="ECO:0000256" key="2">
    <source>
        <dbReference type="ARBA" id="ARBA00022908"/>
    </source>
</evidence>
<dbReference type="HOGENOM" id="CLU_010686_8_3_7"/>
<dbReference type="Gene3D" id="1.10.10.60">
    <property type="entry name" value="Homeodomain-like"/>
    <property type="match status" value="1"/>
</dbReference>
<dbReference type="OrthoDB" id="114045at2"/>
<dbReference type="GO" id="GO:0003677">
    <property type="term" value="F:DNA binding"/>
    <property type="evidence" value="ECO:0007669"/>
    <property type="project" value="UniProtKB-KW"/>
</dbReference>
<dbReference type="InterPro" id="IPR009057">
    <property type="entry name" value="Homeodomain-like_sf"/>
</dbReference>
<keyword evidence="8" id="KW-1185">Reference proteome</keyword>
<dbReference type="GO" id="GO:0000150">
    <property type="term" value="F:DNA strand exchange activity"/>
    <property type="evidence" value="ECO:0007669"/>
    <property type="project" value="InterPro"/>
</dbReference>
<evidence type="ECO:0000256" key="1">
    <source>
        <dbReference type="ARBA" id="ARBA00009913"/>
    </source>
</evidence>
<proteinExistence type="inferred from homology"/>
<evidence type="ECO:0000259" key="6">
    <source>
        <dbReference type="PROSITE" id="PS51736"/>
    </source>
</evidence>
<dbReference type="PANTHER" id="PTHR30461:SF26">
    <property type="entry name" value="RESOLVASE HOMOLOG YNEB"/>
    <property type="match status" value="1"/>
</dbReference>
<dbReference type="Gene3D" id="3.40.50.1390">
    <property type="entry name" value="Resolvase, N-terminal catalytic domain"/>
    <property type="match status" value="1"/>
</dbReference>
<dbReference type="AlphaFoldDB" id="G7Q5Y3"/>
<dbReference type="Pfam" id="PF00239">
    <property type="entry name" value="Resolvase"/>
    <property type="match status" value="1"/>
</dbReference>
<dbReference type="SMART" id="SM00857">
    <property type="entry name" value="Resolvase"/>
    <property type="match status" value="1"/>
</dbReference>
<dbReference type="GO" id="GO:0015074">
    <property type="term" value="P:DNA integration"/>
    <property type="evidence" value="ECO:0007669"/>
    <property type="project" value="UniProtKB-KW"/>
</dbReference>
<dbReference type="InterPro" id="IPR036162">
    <property type="entry name" value="Resolvase-like_N_sf"/>
</dbReference>
<dbReference type="InterPro" id="IPR050639">
    <property type="entry name" value="SSR_resolvase"/>
</dbReference>
<evidence type="ECO:0000256" key="3">
    <source>
        <dbReference type="ARBA" id="ARBA00023125"/>
    </source>
</evidence>
<dbReference type="EMBL" id="CM001368">
    <property type="protein sequence ID" value="EHJ46920.1"/>
    <property type="molecule type" value="Genomic_DNA"/>
</dbReference>
<evidence type="ECO:0000313" key="7">
    <source>
        <dbReference type="EMBL" id="EHJ46920.1"/>
    </source>
</evidence>
<keyword evidence="4" id="KW-0233">DNA recombination</keyword>
<evidence type="ECO:0000313" key="8">
    <source>
        <dbReference type="Proteomes" id="UP000004662"/>
    </source>
</evidence>
<accession>G7Q5Y3</accession>